<feature type="compositionally biased region" description="Basic and acidic residues" evidence="1">
    <location>
        <begin position="60"/>
        <end position="71"/>
    </location>
</feature>
<protein>
    <submittedName>
        <fullName evidence="2">Uncharacterized protein</fullName>
    </submittedName>
</protein>
<reference evidence="2" key="1">
    <citation type="journal article" date="2014" name="PLoS ONE">
        <title>Transcriptome-Based Identification of ABC Transporters in the Western Tarnished Plant Bug Lygus hesperus.</title>
        <authorList>
            <person name="Hull J.J."/>
            <person name="Chaney K."/>
            <person name="Geib S.M."/>
            <person name="Fabrick J.A."/>
            <person name="Brent C.S."/>
            <person name="Walsh D."/>
            <person name="Lavine L.C."/>
        </authorList>
    </citation>
    <scope>NUCLEOTIDE SEQUENCE</scope>
</reference>
<evidence type="ECO:0000256" key="1">
    <source>
        <dbReference type="SAM" id="MobiDB-lite"/>
    </source>
</evidence>
<name>A0A0A9YTD1_LYGHE</name>
<feature type="region of interest" description="Disordered" evidence="1">
    <location>
        <begin position="1"/>
        <end position="125"/>
    </location>
</feature>
<accession>A0A0A9YTD1</accession>
<reference evidence="2" key="2">
    <citation type="submission" date="2014-07" db="EMBL/GenBank/DDBJ databases">
        <authorList>
            <person name="Hull J."/>
        </authorList>
    </citation>
    <scope>NUCLEOTIDE SEQUENCE</scope>
</reference>
<evidence type="ECO:0000313" key="2">
    <source>
        <dbReference type="EMBL" id="JAG35439.1"/>
    </source>
</evidence>
<feature type="non-terminal residue" evidence="2">
    <location>
        <position position="162"/>
    </location>
</feature>
<dbReference type="AlphaFoldDB" id="A0A0A9YTD1"/>
<dbReference type="EMBL" id="GBHO01008165">
    <property type="protein sequence ID" value="JAG35439.1"/>
    <property type="molecule type" value="Transcribed_RNA"/>
</dbReference>
<proteinExistence type="predicted"/>
<gene>
    <name evidence="2" type="ORF">CM83_102023</name>
</gene>
<feature type="non-terminal residue" evidence="2">
    <location>
        <position position="1"/>
    </location>
</feature>
<organism evidence="2">
    <name type="scientific">Lygus hesperus</name>
    <name type="common">Western plant bug</name>
    <dbReference type="NCBI Taxonomy" id="30085"/>
    <lineage>
        <taxon>Eukaryota</taxon>
        <taxon>Metazoa</taxon>
        <taxon>Ecdysozoa</taxon>
        <taxon>Arthropoda</taxon>
        <taxon>Hexapoda</taxon>
        <taxon>Insecta</taxon>
        <taxon>Pterygota</taxon>
        <taxon>Neoptera</taxon>
        <taxon>Paraneoptera</taxon>
        <taxon>Hemiptera</taxon>
        <taxon>Heteroptera</taxon>
        <taxon>Panheteroptera</taxon>
        <taxon>Cimicomorpha</taxon>
        <taxon>Miridae</taxon>
        <taxon>Mirini</taxon>
        <taxon>Lygus</taxon>
    </lineage>
</organism>
<sequence length="162" mass="17729">PSKTGTHPQHALTRHPEADTPPSKAGTHPRSALTRHPEVSTHPTDMGTRPESVNTTYPEWNRRQHDMDTPRDVPAGTHAPCTSKSVTFQVGKRKRTLEGDDPTMARSPLYRHEAKGGGPVWTQASGAAGGEVQENLCGVQLPHVDTERTCEDMAVDPEWEEA</sequence>